<dbReference type="AlphaFoldDB" id="A0A511B0K9"/>
<organism evidence="5 6">
    <name type="scientific">Gluconobacter wancherniae NBRC 103581</name>
    <dbReference type="NCBI Taxonomy" id="656744"/>
    <lineage>
        <taxon>Bacteria</taxon>
        <taxon>Pseudomonadati</taxon>
        <taxon>Pseudomonadota</taxon>
        <taxon>Alphaproteobacteria</taxon>
        <taxon>Acetobacterales</taxon>
        <taxon>Acetobacteraceae</taxon>
        <taxon>Gluconobacter</taxon>
    </lineage>
</organism>
<keyword evidence="2" id="KW-0285">Flavoprotein</keyword>
<protein>
    <recommendedName>
        <fullName evidence="1">Thioredoxin reductase</fullName>
    </recommendedName>
</protein>
<evidence type="ECO:0000259" key="4">
    <source>
        <dbReference type="Pfam" id="PF07992"/>
    </source>
</evidence>
<comment type="caution">
    <text evidence="5">The sequence shown here is derived from an EMBL/GenBank/DDBJ whole genome shotgun (WGS) entry which is preliminary data.</text>
</comment>
<keyword evidence="3" id="KW-0560">Oxidoreductase</keyword>
<evidence type="ECO:0000256" key="2">
    <source>
        <dbReference type="ARBA" id="ARBA00022630"/>
    </source>
</evidence>
<dbReference type="PRINTS" id="PR00469">
    <property type="entry name" value="PNDRDTASEII"/>
</dbReference>
<evidence type="ECO:0000256" key="3">
    <source>
        <dbReference type="ARBA" id="ARBA00023002"/>
    </source>
</evidence>
<name>A0A511B0K9_9PROT</name>
<dbReference type="InterPro" id="IPR036188">
    <property type="entry name" value="FAD/NAD-bd_sf"/>
</dbReference>
<dbReference type="PANTHER" id="PTHR48105">
    <property type="entry name" value="THIOREDOXIN REDUCTASE 1-RELATED-RELATED"/>
    <property type="match status" value="1"/>
</dbReference>
<dbReference type="RefSeq" id="WP_146794402.1">
    <property type="nucleotide sequence ID" value="NZ_BARC01000004.1"/>
</dbReference>
<dbReference type="InterPro" id="IPR050097">
    <property type="entry name" value="Ferredoxin-NADP_redctase_2"/>
</dbReference>
<dbReference type="GO" id="GO:0016491">
    <property type="term" value="F:oxidoreductase activity"/>
    <property type="evidence" value="ECO:0007669"/>
    <property type="project" value="UniProtKB-KW"/>
</dbReference>
<reference evidence="5 6" key="1">
    <citation type="submission" date="2019-07" db="EMBL/GenBank/DDBJ databases">
        <title>Whole genome shotgun sequence of Gluconobacter wancherniae NBRC 103581.</title>
        <authorList>
            <person name="Hosoyama A."/>
            <person name="Uohara A."/>
            <person name="Ohji S."/>
            <person name="Ichikawa N."/>
        </authorList>
    </citation>
    <scope>NUCLEOTIDE SEQUENCE [LARGE SCALE GENOMIC DNA]</scope>
    <source>
        <strain evidence="5 6">NBRC 103581</strain>
    </source>
</reference>
<dbReference type="EMBL" id="BJUZ01000001">
    <property type="protein sequence ID" value="GEK93123.1"/>
    <property type="molecule type" value="Genomic_DNA"/>
</dbReference>
<dbReference type="Gene3D" id="3.50.50.60">
    <property type="entry name" value="FAD/NAD(P)-binding domain"/>
    <property type="match status" value="2"/>
</dbReference>
<dbReference type="PRINTS" id="PR00368">
    <property type="entry name" value="FADPNR"/>
</dbReference>
<dbReference type="InterPro" id="IPR023753">
    <property type="entry name" value="FAD/NAD-binding_dom"/>
</dbReference>
<evidence type="ECO:0000313" key="5">
    <source>
        <dbReference type="EMBL" id="GEK93123.1"/>
    </source>
</evidence>
<dbReference type="OrthoDB" id="9786503at2"/>
<keyword evidence="6" id="KW-1185">Reference proteome</keyword>
<sequence>MKSFDAVIVGAGFAGMSAALQIARANHTVCVIDAGLSRSRFSSRLHGIFGFDGDTPHGVIGRARAQLLEYPNVTFMDDSVVNTEGRDGNFSTILKTGQVVHSRKMILAFGVSDVLPNLPGLYERWGKSVLHYSHQQGCEFYDRRLGVLQTSPSSVQKALIVAEWGQVTLFLNGGVAPSPDCLDILAQRGVKVDPSMIGKLEGRGTELSTIVFMNEREVELDALYVSPQTKLNSTAAEMLGCEIEDGLCGPIVKVDEFHLTSVAGVYAVGDITGTSRNATDACAEGIRAGGSLHRALLCGLH</sequence>
<dbReference type="SUPFAM" id="SSF51905">
    <property type="entry name" value="FAD/NAD(P)-binding domain"/>
    <property type="match status" value="1"/>
</dbReference>
<feature type="domain" description="FAD/NAD(P)-binding" evidence="4">
    <location>
        <begin position="5"/>
        <end position="285"/>
    </location>
</feature>
<accession>A0A511B0K9</accession>
<evidence type="ECO:0000256" key="1">
    <source>
        <dbReference type="ARBA" id="ARBA00018719"/>
    </source>
</evidence>
<dbReference type="Pfam" id="PF07992">
    <property type="entry name" value="Pyr_redox_2"/>
    <property type="match status" value="1"/>
</dbReference>
<evidence type="ECO:0000313" key="6">
    <source>
        <dbReference type="Proteomes" id="UP000321230"/>
    </source>
</evidence>
<gene>
    <name evidence="5" type="ORF">GWA01_08930</name>
</gene>
<proteinExistence type="predicted"/>
<dbReference type="Proteomes" id="UP000321230">
    <property type="component" value="Unassembled WGS sequence"/>
</dbReference>